<dbReference type="RefSeq" id="WP_229591474.1">
    <property type="nucleotide sequence ID" value="NZ_AP024485.1"/>
</dbReference>
<name>A0ABN6EXE7_9BACT</name>
<evidence type="ECO:0000313" key="3">
    <source>
        <dbReference type="Proteomes" id="UP001053296"/>
    </source>
</evidence>
<dbReference type="Proteomes" id="UP001053296">
    <property type="component" value="Chromosome"/>
</dbReference>
<feature type="region of interest" description="Disordered" evidence="1">
    <location>
        <begin position="82"/>
        <end position="127"/>
    </location>
</feature>
<protein>
    <submittedName>
        <fullName evidence="2">Uncharacterized protein</fullName>
    </submittedName>
</protein>
<evidence type="ECO:0000313" key="2">
    <source>
        <dbReference type="EMBL" id="BCS89503.1"/>
    </source>
</evidence>
<keyword evidence="3" id="KW-1185">Reference proteome</keyword>
<reference evidence="2" key="1">
    <citation type="journal article" date="2022" name="Arch. Microbiol.">
        <title>Pseudodesulfovibrio sediminis sp. nov., a mesophilic and neutrophilic sulfate-reducing bacterium isolated from sediment of a brackish lake.</title>
        <authorList>
            <person name="Takahashi A."/>
            <person name="Kojima H."/>
            <person name="Watanabe M."/>
            <person name="Fukui M."/>
        </authorList>
    </citation>
    <scope>NUCLEOTIDE SEQUENCE</scope>
    <source>
        <strain evidence="2">SF6</strain>
    </source>
</reference>
<proteinExistence type="predicted"/>
<sequence length="127" mass="13460">MAIAWKGLIRILKPVGAGLALAFLATALVDKPAPVHFQPENPYAAKQTEILEPQADLVIERNIMKLGSPFSVQPAGDVVEPVKEPVQPIKPETEVLSGSTVESDLLPDPPPQGSSSVKGAVTETPEF</sequence>
<gene>
    <name evidence="2" type="ORF">PSDVSF_27450</name>
</gene>
<dbReference type="EMBL" id="AP024485">
    <property type="protein sequence ID" value="BCS89503.1"/>
    <property type="molecule type" value="Genomic_DNA"/>
</dbReference>
<accession>A0ABN6EXE7</accession>
<organism evidence="2 3">
    <name type="scientific">Pseudodesulfovibrio sediminis</name>
    <dbReference type="NCBI Taxonomy" id="2810563"/>
    <lineage>
        <taxon>Bacteria</taxon>
        <taxon>Pseudomonadati</taxon>
        <taxon>Thermodesulfobacteriota</taxon>
        <taxon>Desulfovibrionia</taxon>
        <taxon>Desulfovibrionales</taxon>
        <taxon>Desulfovibrionaceae</taxon>
    </lineage>
</organism>
<evidence type="ECO:0000256" key="1">
    <source>
        <dbReference type="SAM" id="MobiDB-lite"/>
    </source>
</evidence>